<dbReference type="Gramene" id="EFJ17225">
    <property type="protein sequence ID" value="EFJ17225"/>
    <property type="gene ID" value="SELMODRAFT_115224"/>
</dbReference>
<dbReference type="AlphaFoldDB" id="D8SEM6"/>
<dbReference type="KEGG" id="smo:SELMODRAFT_115224"/>
<dbReference type="PANTHER" id="PTHR47871:SF2">
    <property type="entry name" value="OS03G0221300 PROTEIN"/>
    <property type="match status" value="1"/>
</dbReference>
<gene>
    <name evidence="1" type="ORF">SELMODRAFT_115224</name>
</gene>
<dbReference type="Proteomes" id="UP000001514">
    <property type="component" value="Unassembled WGS sequence"/>
</dbReference>
<dbReference type="eggNOG" id="ENOG502QV4G">
    <property type="taxonomic scope" value="Eukaryota"/>
</dbReference>
<organism evidence="2">
    <name type="scientific">Selaginella moellendorffii</name>
    <name type="common">Spikemoss</name>
    <dbReference type="NCBI Taxonomy" id="88036"/>
    <lineage>
        <taxon>Eukaryota</taxon>
        <taxon>Viridiplantae</taxon>
        <taxon>Streptophyta</taxon>
        <taxon>Embryophyta</taxon>
        <taxon>Tracheophyta</taxon>
        <taxon>Lycopodiopsida</taxon>
        <taxon>Selaginellales</taxon>
        <taxon>Selaginellaceae</taxon>
        <taxon>Selaginella</taxon>
    </lineage>
</organism>
<accession>D8SEM6</accession>
<evidence type="ECO:0000313" key="2">
    <source>
        <dbReference type="Proteomes" id="UP000001514"/>
    </source>
</evidence>
<dbReference type="InParanoid" id="D8SEM6"/>
<proteinExistence type="predicted"/>
<protein>
    <submittedName>
        <fullName evidence="1">Uncharacterized protein</fullName>
    </submittedName>
</protein>
<dbReference type="PANTHER" id="PTHR47871">
    <property type="entry name" value="NAC DOMAIN-CONTAINING PROTEIN 8"/>
    <property type="match status" value="1"/>
</dbReference>
<dbReference type="OMA" id="QAYFISW"/>
<dbReference type="HOGENOM" id="CLU_1290903_0_0_1"/>
<keyword evidence="2" id="KW-1185">Reference proteome</keyword>
<name>D8SEM6_SELML</name>
<evidence type="ECO:0000313" key="1">
    <source>
        <dbReference type="EMBL" id="EFJ17225.1"/>
    </source>
</evidence>
<sequence length="214" mass="24703">MANSSKPHYCLACLVTLIEQASLLLKQRKWPVRWGWCRALNAFLFVFEKHNRQAYFISWTPQNNSSLYRIVVERPEYGFATYFFELVQSLPVKWQVDRLIKVMSCVCNCRAALLENRPLEAGKDLLPEEARVLEDYGWTPNTGIGSLLSFCDRVLHDYKSEDEAAEWKSKIGRMLMDGHDHGSIVLKLPRKLDTGNVSLLRSFDLPAQLSFVCR</sequence>
<dbReference type="EMBL" id="GL377615">
    <property type="protein sequence ID" value="EFJ17225.1"/>
    <property type="molecule type" value="Genomic_DNA"/>
</dbReference>
<reference evidence="1 2" key="1">
    <citation type="journal article" date="2011" name="Science">
        <title>The Selaginella genome identifies genetic changes associated with the evolution of vascular plants.</title>
        <authorList>
            <person name="Banks J.A."/>
            <person name="Nishiyama T."/>
            <person name="Hasebe M."/>
            <person name="Bowman J.L."/>
            <person name="Gribskov M."/>
            <person name="dePamphilis C."/>
            <person name="Albert V.A."/>
            <person name="Aono N."/>
            <person name="Aoyama T."/>
            <person name="Ambrose B.A."/>
            <person name="Ashton N.W."/>
            <person name="Axtell M.J."/>
            <person name="Barker E."/>
            <person name="Barker M.S."/>
            <person name="Bennetzen J.L."/>
            <person name="Bonawitz N.D."/>
            <person name="Chapple C."/>
            <person name="Cheng C."/>
            <person name="Correa L.G."/>
            <person name="Dacre M."/>
            <person name="DeBarry J."/>
            <person name="Dreyer I."/>
            <person name="Elias M."/>
            <person name="Engstrom E.M."/>
            <person name="Estelle M."/>
            <person name="Feng L."/>
            <person name="Finet C."/>
            <person name="Floyd S.K."/>
            <person name="Frommer W.B."/>
            <person name="Fujita T."/>
            <person name="Gramzow L."/>
            <person name="Gutensohn M."/>
            <person name="Harholt J."/>
            <person name="Hattori M."/>
            <person name="Heyl A."/>
            <person name="Hirai T."/>
            <person name="Hiwatashi Y."/>
            <person name="Ishikawa M."/>
            <person name="Iwata M."/>
            <person name="Karol K.G."/>
            <person name="Koehler B."/>
            <person name="Kolukisaoglu U."/>
            <person name="Kubo M."/>
            <person name="Kurata T."/>
            <person name="Lalonde S."/>
            <person name="Li K."/>
            <person name="Li Y."/>
            <person name="Litt A."/>
            <person name="Lyons E."/>
            <person name="Manning G."/>
            <person name="Maruyama T."/>
            <person name="Michael T.P."/>
            <person name="Mikami K."/>
            <person name="Miyazaki S."/>
            <person name="Morinaga S."/>
            <person name="Murata T."/>
            <person name="Mueller-Roeber B."/>
            <person name="Nelson D.R."/>
            <person name="Obara M."/>
            <person name="Oguri Y."/>
            <person name="Olmstead R.G."/>
            <person name="Onodera N."/>
            <person name="Petersen B.L."/>
            <person name="Pils B."/>
            <person name="Prigge M."/>
            <person name="Rensing S.A."/>
            <person name="Riano-Pachon D.M."/>
            <person name="Roberts A.W."/>
            <person name="Sato Y."/>
            <person name="Scheller H.V."/>
            <person name="Schulz B."/>
            <person name="Schulz C."/>
            <person name="Shakirov E.V."/>
            <person name="Shibagaki N."/>
            <person name="Shinohara N."/>
            <person name="Shippen D.E."/>
            <person name="Soerensen I."/>
            <person name="Sotooka R."/>
            <person name="Sugimoto N."/>
            <person name="Sugita M."/>
            <person name="Sumikawa N."/>
            <person name="Tanurdzic M."/>
            <person name="Theissen G."/>
            <person name="Ulvskov P."/>
            <person name="Wakazuki S."/>
            <person name="Weng J.K."/>
            <person name="Willats W.W."/>
            <person name="Wipf D."/>
            <person name="Wolf P.G."/>
            <person name="Yang L."/>
            <person name="Zimmer A.D."/>
            <person name="Zhu Q."/>
            <person name="Mitros T."/>
            <person name="Hellsten U."/>
            <person name="Loque D."/>
            <person name="Otillar R."/>
            <person name="Salamov A."/>
            <person name="Schmutz J."/>
            <person name="Shapiro H."/>
            <person name="Lindquist E."/>
            <person name="Lucas S."/>
            <person name="Rokhsar D."/>
            <person name="Grigoriev I.V."/>
        </authorList>
    </citation>
    <scope>NUCLEOTIDE SEQUENCE [LARGE SCALE GENOMIC DNA]</scope>
</reference>